<evidence type="ECO:0000313" key="2">
    <source>
        <dbReference type="Proteomes" id="UP000019737"/>
    </source>
</evidence>
<protein>
    <submittedName>
        <fullName evidence="1">Uncharacterized protein</fullName>
    </submittedName>
</protein>
<dbReference type="Proteomes" id="UP000019737">
    <property type="component" value="Segment"/>
</dbReference>
<evidence type="ECO:0000313" key="1">
    <source>
        <dbReference type="EMBL" id="AHN84094.1"/>
    </source>
</evidence>
<keyword evidence="2" id="KW-1185">Reference proteome</keyword>
<dbReference type="EMBL" id="KJ194582">
    <property type="protein sequence ID" value="AHN84094.1"/>
    <property type="molecule type" value="Genomic_DNA"/>
</dbReference>
<proteinExistence type="predicted"/>
<dbReference type="GeneID" id="19527263"/>
<name>X2KYY1_9CAUD</name>
<sequence>MTTTEASAASVGDQPPRWLKTVLAHHQPSVRGWCSCSWRKLDSVGNPTKYVVFNAAHQAAEVHKALSEGIFRLMNRQAS</sequence>
<dbReference type="KEGG" id="vg:19527263"/>
<gene>
    <name evidence="1" type="primary">83</name>
    <name evidence="1" type="ORF">PBI_HAWKEYE_83</name>
</gene>
<dbReference type="RefSeq" id="YP_009035978.1">
    <property type="nucleotide sequence ID" value="NC_024209.1"/>
</dbReference>
<organism evidence="1 2">
    <name type="scientific">Mycobacterium phage Hawkeye</name>
    <dbReference type="NCBI Taxonomy" id="1458711"/>
    <lineage>
        <taxon>Viruses</taxon>
        <taxon>Duplodnaviria</taxon>
        <taxon>Heunggongvirae</taxon>
        <taxon>Uroviricota</taxon>
        <taxon>Caudoviricetes</taxon>
        <taxon>Dclasvirinae</taxon>
        <taxon>Hawkeyevirus</taxon>
        <taxon>Hawkeyevirus hawkeye</taxon>
    </lineage>
</organism>
<accession>X2KYY1</accession>
<reference evidence="1 2" key="1">
    <citation type="submission" date="2014-01" db="EMBL/GenBank/DDBJ databases">
        <authorList>
            <person name="Schneider V.M."/>
            <person name="Bowman C.A."/>
            <person name="Russell D.A."/>
            <person name="Pope W.H."/>
            <person name="Jacobs-Sera D."/>
            <person name="Hendrix R.W."/>
            <person name="Hatfull G.F."/>
        </authorList>
    </citation>
    <scope>NUCLEOTIDE SEQUENCE [LARGE SCALE GENOMIC DNA]</scope>
</reference>
<dbReference type="OrthoDB" id="38902at10239"/>